<name>D3FAM9_CONWI</name>
<dbReference type="HOGENOM" id="CLU_046006_2_2_11"/>
<accession>D3FAM9</accession>
<protein>
    <submittedName>
        <fullName evidence="4">Glyoxalase/bleomycin resistance protein/dioxygenase</fullName>
    </submittedName>
</protein>
<dbReference type="PROSITE" id="PS51819">
    <property type="entry name" value="VOC"/>
    <property type="match status" value="1"/>
</dbReference>
<keyword evidence="4" id="KW-0223">Dioxygenase</keyword>
<dbReference type="EMBL" id="CP001854">
    <property type="protein sequence ID" value="ADB51192.1"/>
    <property type="molecule type" value="Genomic_DNA"/>
</dbReference>
<dbReference type="InterPro" id="IPR051785">
    <property type="entry name" value="MMCE/EMCE_epimerase"/>
</dbReference>
<keyword evidence="4" id="KW-0560">Oxidoreductase</keyword>
<reference evidence="5" key="2">
    <citation type="submission" date="2010-01" db="EMBL/GenBank/DDBJ databases">
        <title>The complete genome of Conexibacter woesei DSM 14684.</title>
        <authorList>
            <consortium name="US DOE Joint Genome Institute (JGI-PGF)"/>
            <person name="Lucas S."/>
            <person name="Copeland A."/>
            <person name="Lapidus A."/>
            <person name="Glavina del Rio T."/>
            <person name="Dalin E."/>
            <person name="Tice H."/>
            <person name="Bruce D."/>
            <person name="Goodwin L."/>
            <person name="Pitluck S."/>
            <person name="Kyrpides N."/>
            <person name="Mavromatis K."/>
            <person name="Ivanova N."/>
            <person name="Mikhailova N."/>
            <person name="Chertkov O."/>
            <person name="Brettin T."/>
            <person name="Detter J.C."/>
            <person name="Han C."/>
            <person name="Larimer F."/>
            <person name="Land M."/>
            <person name="Hauser L."/>
            <person name="Markowitz V."/>
            <person name="Cheng J.-F."/>
            <person name="Hugenholtz P."/>
            <person name="Woyke T."/>
            <person name="Wu D."/>
            <person name="Pukall R."/>
            <person name="Steenblock K."/>
            <person name="Schneider S."/>
            <person name="Klenk H.-P."/>
            <person name="Eisen J.A."/>
        </authorList>
    </citation>
    <scope>NUCLEOTIDE SEQUENCE [LARGE SCALE GENOMIC DNA]</scope>
    <source>
        <strain evidence="5">DSM 14684 / CIP 108061 / JCM 11494 / NBRC 100937 / ID131577</strain>
    </source>
</reference>
<feature type="domain" description="VOC" evidence="3">
    <location>
        <begin position="28"/>
        <end position="164"/>
    </location>
</feature>
<keyword evidence="5" id="KW-1185">Reference proteome</keyword>
<dbReference type="STRING" id="469383.Cwoe_2773"/>
<keyword evidence="1" id="KW-0479">Metal-binding</keyword>
<dbReference type="InterPro" id="IPR029068">
    <property type="entry name" value="Glyas_Bleomycin-R_OHBP_Dase"/>
</dbReference>
<evidence type="ECO:0000313" key="4">
    <source>
        <dbReference type="EMBL" id="ADB51192.1"/>
    </source>
</evidence>
<reference evidence="4 5" key="1">
    <citation type="journal article" date="2010" name="Stand. Genomic Sci.">
        <title>Complete genome sequence of Conexibacter woesei type strain (ID131577).</title>
        <authorList>
            <person name="Pukall R."/>
            <person name="Lapidus A."/>
            <person name="Glavina Del Rio T."/>
            <person name="Copeland A."/>
            <person name="Tice H."/>
            <person name="Cheng J.-F."/>
            <person name="Lucas S."/>
            <person name="Chen F."/>
            <person name="Nolan M."/>
            <person name="Bruce D."/>
            <person name="Goodwin L."/>
            <person name="Pitluck S."/>
            <person name="Mavromatis K."/>
            <person name="Ivanova N."/>
            <person name="Ovchinnikova G."/>
            <person name="Pati A."/>
            <person name="Chen A."/>
            <person name="Palaniappan K."/>
            <person name="Land M."/>
            <person name="Hauser L."/>
            <person name="Chang Y.-J."/>
            <person name="Jeffries C.D."/>
            <person name="Chain P."/>
            <person name="Meincke L."/>
            <person name="Sims D."/>
            <person name="Brettin T."/>
            <person name="Detter J.C."/>
            <person name="Rohde M."/>
            <person name="Goeker M."/>
            <person name="Bristow J."/>
            <person name="Eisen J.A."/>
            <person name="Markowitz V."/>
            <person name="Kyrpides N.C."/>
            <person name="Klenk H.-P."/>
            <person name="Hugenholtz P."/>
        </authorList>
    </citation>
    <scope>NUCLEOTIDE SEQUENCE [LARGE SCALE GENOMIC DNA]</scope>
    <source>
        <strain evidence="5">DSM 14684 / CIP 108061 / JCM 11494 / NBRC 100937 / ID131577</strain>
    </source>
</reference>
<dbReference type="SUPFAM" id="SSF54593">
    <property type="entry name" value="Glyoxalase/Bleomycin resistance protein/Dihydroxybiphenyl dioxygenase"/>
    <property type="match status" value="1"/>
</dbReference>
<dbReference type="Gene3D" id="3.10.180.10">
    <property type="entry name" value="2,3-Dihydroxybiphenyl 1,2-Dioxygenase, domain 1"/>
    <property type="match status" value="1"/>
</dbReference>
<dbReference type="PANTHER" id="PTHR43048:SF3">
    <property type="entry name" value="METHYLMALONYL-COA EPIMERASE, MITOCHONDRIAL"/>
    <property type="match status" value="1"/>
</dbReference>
<dbReference type="KEGG" id="cwo:Cwoe_2773"/>
<dbReference type="InterPro" id="IPR004360">
    <property type="entry name" value="Glyas_Fos-R_dOase_dom"/>
</dbReference>
<dbReference type="eggNOG" id="COG0346">
    <property type="taxonomic scope" value="Bacteria"/>
</dbReference>
<dbReference type="GO" id="GO:0046872">
    <property type="term" value="F:metal ion binding"/>
    <property type="evidence" value="ECO:0007669"/>
    <property type="project" value="UniProtKB-KW"/>
</dbReference>
<dbReference type="AlphaFoldDB" id="D3FAM9"/>
<dbReference type="InterPro" id="IPR037523">
    <property type="entry name" value="VOC_core"/>
</dbReference>
<dbReference type="GO" id="GO:0051213">
    <property type="term" value="F:dioxygenase activity"/>
    <property type="evidence" value="ECO:0007669"/>
    <property type="project" value="UniProtKB-KW"/>
</dbReference>
<dbReference type="Proteomes" id="UP000008229">
    <property type="component" value="Chromosome"/>
</dbReference>
<evidence type="ECO:0000259" key="3">
    <source>
        <dbReference type="PROSITE" id="PS51819"/>
    </source>
</evidence>
<gene>
    <name evidence="4" type="ordered locus">Cwoe_2773</name>
</gene>
<proteinExistence type="predicted"/>
<dbReference type="GO" id="GO:0046491">
    <property type="term" value="P:L-methylmalonyl-CoA metabolic process"/>
    <property type="evidence" value="ECO:0007669"/>
    <property type="project" value="TreeGrafter"/>
</dbReference>
<evidence type="ECO:0000256" key="1">
    <source>
        <dbReference type="ARBA" id="ARBA00022723"/>
    </source>
</evidence>
<sequence length="167" mass="17556">MAGSQAPEPADAHPVEPTSAAARRPSFRLAHASLAVDDVDRAVTFYSAAFGAHPVLVDHGMTDLIGRTVGVAGVGADLAQLRLPGTEQMIELIAFRGVPAGREDDAPTRVGHGHVCFEVDDLEAALAHVERLGAARVGEVVRFPEGRAVYVREPAGSVFELEEVSPS</sequence>
<dbReference type="GO" id="GO:0004493">
    <property type="term" value="F:methylmalonyl-CoA epimerase activity"/>
    <property type="evidence" value="ECO:0007669"/>
    <property type="project" value="TreeGrafter"/>
</dbReference>
<dbReference type="Pfam" id="PF00903">
    <property type="entry name" value="Glyoxalase"/>
    <property type="match status" value="1"/>
</dbReference>
<dbReference type="PANTHER" id="PTHR43048">
    <property type="entry name" value="METHYLMALONYL-COA EPIMERASE"/>
    <property type="match status" value="1"/>
</dbReference>
<evidence type="ECO:0000313" key="5">
    <source>
        <dbReference type="Proteomes" id="UP000008229"/>
    </source>
</evidence>
<organism evidence="4 5">
    <name type="scientific">Conexibacter woesei (strain DSM 14684 / CCUG 47730 / CIP 108061 / JCM 11494 / NBRC 100937 / ID131577)</name>
    <dbReference type="NCBI Taxonomy" id="469383"/>
    <lineage>
        <taxon>Bacteria</taxon>
        <taxon>Bacillati</taxon>
        <taxon>Actinomycetota</taxon>
        <taxon>Thermoleophilia</taxon>
        <taxon>Solirubrobacterales</taxon>
        <taxon>Conexibacteraceae</taxon>
        <taxon>Conexibacter</taxon>
    </lineage>
</organism>
<feature type="region of interest" description="Disordered" evidence="2">
    <location>
        <begin position="1"/>
        <end position="23"/>
    </location>
</feature>
<evidence type="ECO:0000256" key="2">
    <source>
        <dbReference type="SAM" id="MobiDB-lite"/>
    </source>
</evidence>